<dbReference type="Gene3D" id="3.30.420.10">
    <property type="entry name" value="Ribonuclease H-like superfamily/Ribonuclease H"/>
    <property type="match status" value="1"/>
</dbReference>
<evidence type="ECO:0000313" key="13">
    <source>
        <dbReference type="Proteomes" id="UP000555649"/>
    </source>
</evidence>
<dbReference type="FunFam" id="1.10.150.20:FF:000002">
    <property type="entry name" value="DNA polymerase I"/>
    <property type="match status" value="1"/>
</dbReference>
<dbReference type="Gene3D" id="3.30.70.370">
    <property type="match status" value="1"/>
</dbReference>
<keyword evidence="9" id="KW-0234">DNA repair</keyword>
<protein>
    <recommendedName>
        <fullName evidence="2">DNA-directed DNA polymerase</fullName>
        <ecNumber evidence="2">2.7.7.7</ecNumber>
    </recommendedName>
</protein>
<dbReference type="Gene3D" id="1.20.1060.10">
    <property type="entry name" value="Taq DNA Polymerase, Chain T, domain 4"/>
    <property type="match status" value="1"/>
</dbReference>
<evidence type="ECO:0000313" key="12">
    <source>
        <dbReference type="EMBL" id="NXK10631.1"/>
    </source>
</evidence>
<proteinExistence type="inferred from homology"/>
<dbReference type="Gene3D" id="1.10.150.20">
    <property type="entry name" value="5' to 3' exonuclease, C-terminal subdomain"/>
    <property type="match status" value="1"/>
</dbReference>
<name>A0A7L0GRG0_HERCA</name>
<comment type="similarity">
    <text evidence="1">Belongs to the DNA polymerase type-A family.</text>
</comment>
<gene>
    <name evidence="12" type="primary">Poln</name>
    <name evidence="12" type="ORF">HERCAC_R05457</name>
</gene>
<dbReference type="SUPFAM" id="SSF56672">
    <property type="entry name" value="DNA/RNA polymerases"/>
    <property type="match status" value="1"/>
</dbReference>
<keyword evidence="6" id="KW-0227">DNA damage</keyword>
<comment type="catalytic activity">
    <reaction evidence="10">
        <text>DNA(n) + a 2'-deoxyribonucleoside 5'-triphosphate = DNA(n+1) + diphosphate</text>
        <dbReference type="Rhea" id="RHEA:22508"/>
        <dbReference type="Rhea" id="RHEA-COMP:17339"/>
        <dbReference type="Rhea" id="RHEA-COMP:17340"/>
        <dbReference type="ChEBI" id="CHEBI:33019"/>
        <dbReference type="ChEBI" id="CHEBI:61560"/>
        <dbReference type="ChEBI" id="CHEBI:173112"/>
        <dbReference type="EC" id="2.7.7.7"/>
    </reaction>
</comment>
<evidence type="ECO:0000256" key="4">
    <source>
        <dbReference type="ARBA" id="ARBA00022695"/>
    </source>
</evidence>
<dbReference type="InterPro" id="IPR036397">
    <property type="entry name" value="RNaseH_sf"/>
</dbReference>
<feature type="non-terminal residue" evidence="12">
    <location>
        <position position="1"/>
    </location>
</feature>
<dbReference type="PANTHER" id="PTHR10133:SF27">
    <property type="entry name" value="DNA POLYMERASE NU"/>
    <property type="match status" value="1"/>
</dbReference>
<evidence type="ECO:0000256" key="10">
    <source>
        <dbReference type="ARBA" id="ARBA00049244"/>
    </source>
</evidence>
<dbReference type="EMBL" id="VXAJ01000405">
    <property type="protein sequence ID" value="NXK10631.1"/>
    <property type="molecule type" value="Genomic_DNA"/>
</dbReference>
<dbReference type="Pfam" id="PF00476">
    <property type="entry name" value="DNA_pol_A"/>
    <property type="match status" value="1"/>
</dbReference>
<evidence type="ECO:0000256" key="9">
    <source>
        <dbReference type="ARBA" id="ARBA00023204"/>
    </source>
</evidence>
<dbReference type="InterPro" id="IPR002298">
    <property type="entry name" value="DNA_polymerase_A"/>
</dbReference>
<dbReference type="InterPro" id="IPR040940">
    <property type="entry name" value="DNA_pol_P_Exo"/>
</dbReference>
<evidence type="ECO:0000256" key="5">
    <source>
        <dbReference type="ARBA" id="ARBA00022705"/>
    </source>
</evidence>
<dbReference type="GO" id="GO:0003887">
    <property type="term" value="F:DNA-directed DNA polymerase activity"/>
    <property type="evidence" value="ECO:0007669"/>
    <property type="project" value="UniProtKB-KW"/>
</dbReference>
<dbReference type="GO" id="GO:0003677">
    <property type="term" value="F:DNA binding"/>
    <property type="evidence" value="ECO:0007669"/>
    <property type="project" value="UniProtKB-KW"/>
</dbReference>
<comment type="caution">
    <text evidence="12">The sequence shown here is derived from an EMBL/GenBank/DDBJ whole genome shotgun (WGS) entry which is preliminary data.</text>
</comment>
<keyword evidence="5" id="KW-0235">DNA replication</keyword>
<dbReference type="AlphaFoldDB" id="A0A7L0GRG0"/>
<evidence type="ECO:0000256" key="7">
    <source>
        <dbReference type="ARBA" id="ARBA00022932"/>
    </source>
</evidence>
<dbReference type="SMART" id="SM00482">
    <property type="entry name" value="POLAc"/>
    <property type="match status" value="1"/>
</dbReference>
<keyword evidence="13" id="KW-1185">Reference proteome</keyword>
<organism evidence="12 13">
    <name type="scientific">Herpetotheres cachinnans</name>
    <name type="common">Laughing falcon</name>
    <name type="synonym">Falco cachinnans</name>
    <dbReference type="NCBI Taxonomy" id="56343"/>
    <lineage>
        <taxon>Eukaryota</taxon>
        <taxon>Metazoa</taxon>
        <taxon>Chordata</taxon>
        <taxon>Craniata</taxon>
        <taxon>Vertebrata</taxon>
        <taxon>Euteleostomi</taxon>
        <taxon>Archelosauria</taxon>
        <taxon>Archosauria</taxon>
        <taxon>Dinosauria</taxon>
        <taxon>Saurischia</taxon>
        <taxon>Theropoda</taxon>
        <taxon>Coelurosauria</taxon>
        <taxon>Aves</taxon>
        <taxon>Neognathae</taxon>
        <taxon>Neoaves</taxon>
        <taxon>Telluraves</taxon>
        <taxon>Australaves</taxon>
        <taxon>Falconiformes</taxon>
        <taxon>Falconidae</taxon>
        <taxon>Herpetotheres</taxon>
    </lineage>
</organism>
<sequence length="583" mass="66818">CDIRNLGYEEKKELLATIEQAVAFVTTMVFQDGSSQLNSEQVLTSSVKGVVVLVKNQTVHPCPPSYSSTDYTWNAANENDKLIYLQTEWSSLWEQERQAHKKFARQVLFQMLHCKVPIICFNAKDFLRTLLQVYGNEISWKQVADSVVLDPRIAAWLINPSDTVPSFECLLQKYFEKPFSTGTVNTDMGTLRNTSVTLKLLFFYYLYQYQNLGVNLEKLYNVMMDLAHDLQVQGLWKLFCTLELPLIKILAVMETHKIHVNKQELKKTSEILALRLKELEQEAHQVAGEQFLLTSSCQLREVLFEKLKLHALCEKVHRTEIQQLVSTSEVVLNKLQELHPLPKIVLEYRQVHKMKSTYVDGLRTCIGKGFVSSTWNQTGTVTGRLSSKNPNIQGISKHPVRITKKQYIKGKEEEIVTVSPRTLFVSKKGYTFLAADFSHIELRILAHLSSEPELLKLFQEPETTDIFSTLASQWKGIPSEEVKHADREQAKRIVYSVVYGAGKERLADCLGIAPLQASQFIESFMQKYKKVHEFTKKTIEQCRKKGYVVSIMGRKRPLANINAQDYKLRTQAERQAVNFVVQG</sequence>
<dbReference type="GO" id="GO:0006261">
    <property type="term" value="P:DNA-templated DNA replication"/>
    <property type="evidence" value="ECO:0007669"/>
    <property type="project" value="InterPro"/>
</dbReference>
<evidence type="ECO:0000256" key="8">
    <source>
        <dbReference type="ARBA" id="ARBA00023125"/>
    </source>
</evidence>
<accession>A0A7L0GRG0</accession>
<feature type="domain" description="DNA-directed DNA polymerase family A palm" evidence="11">
    <location>
        <begin position="421"/>
        <end position="582"/>
    </location>
</feature>
<dbReference type="GO" id="GO:0006302">
    <property type="term" value="P:double-strand break repair"/>
    <property type="evidence" value="ECO:0007669"/>
    <property type="project" value="TreeGrafter"/>
</dbReference>
<keyword evidence="7" id="KW-0239">DNA-directed DNA polymerase</keyword>
<dbReference type="Pfam" id="PF18049">
    <property type="entry name" value="DNA_pol_P_Exo"/>
    <property type="match status" value="1"/>
</dbReference>
<dbReference type="FunFam" id="1.20.1060.10:FF:000001">
    <property type="entry name" value="DNA polymerase I"/>
    <property type="match status" value="1"/>
</dbReference>
<dbReference type="PRINTS" id="PR00868">
    <property type="entry name" value="DNAPOLI"/>
</dbReference>
<dbReference type="PANTHER" id="PTHR10133">
    <property type="entry name" value="DNA POLYMERASE I"/>
    <property type="match status" value="1"/>
</dbReference>
<evidence type="ECO:0000256" key="1">
    <source>
        <dbReference type="ARBA" id="ARBA00007705"/>
    </source>
</evidence>
<reference evidence="12 13" key="1">
    <citation type="submission" date="2019-09" db="EMBL/GenBank/DDBJ databases">
        <title>Bird 10,000 Genomes (B10K) Project - Family phase.</title>
        <authorList>
            <person name="Zhang G."/>
        </authorList>
    </citation>
    <scope>NUCLEOTIDE SEQUENCE [LARGE SCALE GENOMIC DNA]</scope>
    <source>
        <strain evidence="12">B10K-DU-005-78</strain>
        <tissue evidence="12">Mixed tissue sample</tissue>
    </source>
</reference>
<evidence type="ECO:0000256" key="6">
    <source>
        <dbReference type="ARBA" id="ARBA00022763"/>
    </source>
</evidence>
<dbReference type="Proteomes" id="UP000555649">
    <property type="component" value="Unassembled WGS sequence"/>
</dbReference>
<feature type="non-terminal residue" evidence="12">
    <location>
        <position position="583"/>
    </location>
</feature>
<keyword evidence="4" id="KW-0548">Nucleotidyltransferase</keyword>
<dbReference type="InterPro" id="IPR001098">
    <property type="entry name" value="DNA-dir_DNA_pol_A_palm_dom"/>
</dbReference>
<dbReference type="InterPro" id="IPR043502">
    <property type="entry name" value="DNA/RNA_pol_sf"/>
</dbReference>
<evidence type="ECO:0000256" key="2">
    <source>
        <dbReference type="ARBA" id="ARBA00012417"/>
    </source>
</evidence>
<keyword evidence="3" id="KW-0808">Transferase</keyword>
<dbReference type="EC" id="2.7.7.7" evidence="2"/>
<evidence type="ECO:0000256" key="3">
    <source>
        <dbReference type="ARBA" id="ARBA00022679"/>
    </source>
</evidence>
<dbReference type="CDD" id="cd08638">
    <property type="entry name" value="DNA_pol_A_theta"/>
    <property type="match status" value="1"/>
</dbReference>
<evidence type="ECO:0000259" key="11">
    <source>
        <dbReference type="SMART" id="SM00482"/>
    </source>
</evidence>
<keyword evidence="8" id="KW-0238">DNA-binding</keyword>